<dbReference type="EMBL" id="JASCZI010272027">
    <property type="protein sequence ID" value="MED6219368.1"/>
    <property type="molecule type" value="Genomic_DNA"/>
</dbReference>
<accession>A0ABU6ZCP4</accession>
<proteinExistence type="predicted"/>
<feature type="region of interest" description="Disordered" evidence="1">
    <location>
        <begin position="278"/>
        <end position="301"/>
    </location>
</feature>
<dbReference type="Proteomes" id="UP001341840">
    <property type="component" value="Unassembled WGS sequence"/>
</dbReference>
<gene>
    <name evidence="2" type="ORF">PIB30_035183</name>
</gene>
<comment type="caution">
    <text evidence="2">The sequence shown here is derived from an EMBL/GenBank/DDBJ whole genome shotgun (WGS) entry which is preliminary data.</text>
</comment>
<feature type="compositionally biased region" description="Low complexity" evidence="1">
    <location>
        <begin position="98"/>
        <end position="109"/>
    </location>
</feature>
<organism evidence="2 3">
    <name type="scientific">Stylosanthes scabra</name>
    <dbReference type="NCBI Taxonomy" id="79078"/>
    <lineage>
        <taxon>Eukaryota</taxon>
        <taxon>Viridiplantae</taxon>
        <taxon>Streptophyta</taxon>
        <taxon>Embryophyta</taxon>
        <taxon>Tracheophyta</taxon>
        <taxon>Spermatophyta</taxon>
        <taxon>Magnoliopsida</taxon>
        <taxon>eudicotyledons</taxon>
        <taxon>Gunneridae</taxon>
        <taxon>Pentapetalae</taxon>
        <taxon>rosids</taxon>
        <taxon>fabids</taxon>
        <taxon>Fabales</taxon>
        <taxon>Fabaceae</taxon>
        <taxon>Papilionoideae</taxon>
        <taxon>50 kb inversion clade</taxon>
        <taxon>dalbergioids sensu lato</taxon>
        <taxon>Dalbergieae</taxon>
        <taxon>Pterocarpus clade</taxon>
        <taxon>Stylosanthes</taxon>
    </lineage>
</organism>
<name>A0ABU6ZCP4_9FABA</name>
<feature type="compositionally biased region" description="Polar residues" evidence="1">
    <location>
        <begin position="285"/>
        <end position="301"/>
    </location>
</feature>
<evidence type="ECO:0000313" key="3">
    <source>
        <dbReference type="Proteomes" id="UP001341840"/>
    </source>
</evidence>
<evidence type="ECO:0000256" key="1">
    <source>
        <dbReference type="SAM" id="MobiDB-lite"/>
    </source>
</evidence>
<keyword evidence="3" id="KW-1185">Reference proteome</keyword>
<protein>
    <submittedName>
        <fullName evidence="2">Uncharacterized protein</fullName>
    </submittedName>
</protein>
<reference evidence="2 3" key="1">
    <citation type="journal article" date="2023" name="Plants (Basel)">
        <title>Bridging the Gap: Combining Genomics and Transcriptomics Approaches to Understand Stylosanthes scabra, an Orphan Legume from the Brazilian Caatinga.</title>
        <authorList>
            <person name="Ferreira-Neto J.R.C."/>
            <person name="da Silva M.D."/>
            <person name="Binneck E."/>
            <person name="de Melo N.F."/>
            <person name="da Silva R.H."/>
            <person name="de Melo A.L.T.M."/>
            <person name="Pandolfi V."/>
            <person name="Bustamante F.O."/>
            <person name="Brasileiro-Vidal A.C."/>
            <person name="Benko-Iseppon A.M."/>
        </authorList>
    </citation>
    <scope>NUCLEOTIDE SEQUENCE [LARGE SCALE GENOMIC DNA]</scope>
    <source>
        <tissue evidence="2">Leaves</tissue>
    </source>
</reference>
<feature type="region of interest" description="Disordered" evidence="1">
    <location>
        <begin position="50"/>
        <end position="111"/>
    </location>
</feature>
<evidence type="ECO:0000313" key="2">
    <source>
        <dbReference type="EMBL" id="MED6219368.1"/>
    </source>
</evidence>
<sequence>MWNNRRSIVHHIWVVHTRHIGWPTQEYMEWWERSCRRRYLSVDPVLHDPWGVQLPDDVPPATTQPRDDLVLPQDAPARGRRARQQRPDVRRKGKGVASSSQSQDQPGGDDVNEEAEYRLLEDIPEGGDVHDQGAANATVHESDADFFSGADLELARWALQGDGSGPGSAPRASGFQVAEPLSDMYEVFTCSEQMMDQLAQEFVAARSADEPISRCRVFSIISHHLIRSSIHRRTSNQQYMHPSPHQQYMYPSPQPQSFHQLSPQMQYPQYMHYSPQPGFSHQIPYHTSSPHPQYHQSSTQS</sequence>